<dbReference type="Pfam" id="PF16077">
    <property type="entry name" value="Spaetzle"/>
    <property type="match status" value="1"/>
</dbReference>
<protein>
    <submittedName>
        <fullName evidence="3">Uncharacterized protein LOC129926848</fullName>
    </submittedName>
</protein>
<evidence type="ECO:0000313" key="3">
    <source>
        <dbReference type="RefSeq" id="XP_055889301.1"/>
    </source>
</evidence>
<proteinExistence type="predicted"/>
<reference evidence="3" key="1">
    <citation type="submission" date="2025-08" db="UniProtKB">
        <authorList>
            <consortium name="RefSeq"/>
        </authorList>
    </citation>
    <scope>IDENTIFICATION</scope>
</reference>
<feature type="domain" description="Spaetzle" evidence="1">
    <location>
        <begin position="183"/>
        <end position="255"/>
    </location>
</feature>
<sequence>MALLASHIPVLYCMLYYRGARHNYTSQLLRPFPDFSIDLTSKNDALSEETGFGRRSSTERPWVYHNRKIDLNKVCSNQQGADPKAIKATGHQDSSDRCTFRHPDEVRRALPTRFVSEEDLQTITSQIQTSAAREEHLSKINYVVRLVVRPKKSEALTEALAEALTNGDCRSCETVIGYEVVTEVSDFKGVNFTVVNFNNGYQFIATGRCLNENAPCRSGSRARCKQIYKAHWTLVWTNELGAQLVAHEVPSHCECINFGSATYPISAQSNSGNVDTTLDIVSKP</sequence>
<evidence type="ECO:0000313" key="2">
    <source>
        <dbReference type="Proteomes" id="UP001165740"/>
    </source>
</evidence>
<dbReference type="OrthoDB" id="6046294at2759"/>
<dbReference type="InterPro" id="IPR032104">
    <property type="entry name" value="Spaetzle"/>
</dbReference>
<accession>A0A9W3APZ7</accession>
<dbReference type="InterPro" id="IPR029034">
    <property type="entry name" value="Cystine-knot_cytokine"/>
</dbReference>
<evidence type="ECO:0000259" key="1">
    <source>
        <dbReference type="Pfam" id="PF16077"/>
    </source>
</evidence>
<dbReference type="GeneID" id="129926848"/>
<name>A0A9W3APZ7_BIOGL</name>
<gene>
    <name evidence="3" type="primary">LOC129926848</name>
</gene>
<keyword evidence="2" id="KW-1185">Reference proteome</keyword>
<dbReference type="RefSeq" id="XP_055889301.1">
    <property type="nucleotide sequence ID" value="XM_056033326.1"/>
</dbReference>
<dbReference type="AlphaFoldDB" id="A0A9W3APZ7"/>
<dbReference type="Gene3D" id="2.10.90.10">
    <property type="entry name" value="Cystine-knot cytokines"/>
    <property type="match status" value="1"/>
</dbReference>
<organism evidence="2 3">
    <name type="scientific">Biomphalaria glabrata</name>
    <name type="common">Bloodfluke planorb</name>
    <name type="synonym">Freshwater snail</name>
    <dbReference type="NCBI Taxonomy" id="6526"/>
    <lineage>
        <taxon>Eukaryota</taxon>
        <taxon>Metazoa</taxon>
        <taxon>Spiralia</taxon>
        <taxon>Lophotrochozoa</taxon>
        <taxon>Mollusca</taxon>
        <taxon>Gastropoda</taxon>
        <taxon>Heterobranchia</taxon>
        <taxon>Euthyneura</taxon>
        <taxon>Panpulmonata</taxon>
        <taxon>Hygrophila</taxon>
        <taxon>Lymnaeoidea</taxon>
        <taxon>Planorbidae</taxon>
        <taxon>Biomphalaria</taxon>
    </lineage>
</organism>
<dbReference type="Proteomes" id="UP001165740">
    <property type="component" value="Chromosome 1"/>
</dbReference>
<dbReference type="SUPFAM" id="SSF57501">
    <property type="entry name" value="Cystine-knot cytokines"/>
    <property type="match status" value="1"/>
</dbReference>